<dbReference type="InterPro" id="IPR036291">
    <property type="entry name" value="NAD(P)-bd_dom_sf"/>
</dbReference>
<keyword evidence="1" id="KW-0560">Oxidoreductase</keyword>
<sequence length="348" mass="37274">MSNEAVGLLISQSVHDELGERLSALARAAGHVLRLVVAPAEPGRALAADEQATIRLAYYSRDLLTGGNPAAGRAFFDAFDAAPRAEWLHVGSAGIDNPLYQPTLRRAVRLTTSSGGNALPIAQTVVGAILAQARGFTHWLAAQGERHWRPLTAAQMARDLHEQTAIIVGLGPIGREVGRLLKAVGLTTIGVRRGTAPVPHFDRICRPDALDELLPACDWLVLACPLTPETRHLLDARRIGLLPAHAGVANIGRGELLDEAALAAALHQGRLRSAYLDVFATEPLPAGSPLWNAPHTWLSPHNCGASPGNAARFTEIFLRNFMHWLNGEPFDNDATPATRRADGDTRAT</sequence>
<reference evidence="4 5" key="1">
    <citation type="submission" date="2016-06" db="EMBL/GenBank/DDBJ databases">
        <title>Complete genome sequences of Bordetella bronchialis and Bordetella flabilis.</title>
        <authorList>
            <person name="LiPuma J.J."/>
            <person name="Spilker T."/>
        </authorList>
    </citation>
    <scope>NUCLEOTIDE SEQUENCE [LARGE SCALE GENOMIC DNA]</scope>
    <source>
        <strain evidence="4 5">AU17976</strain>
    </source>
</reference>
<evidence type="ECO:0000256" key="1">
    <source>
        <dbReference type="ARBA" id="ARBA00023002"/>
    </source>
</evidence>
<organism evidence="4 5">
    <name type="scientific">Bordetella bronchialis</name>
    <dbReference type="NCBI Taxonomy" id="463025"/>
    <lineage>
        <taxon>Bacteria</taxon>
        <taxon>Pseudomonadati</taxon>
        <taxon>Pseudomonadota</taxon>
        <taxon>Betaproteobacteria</taxon>
        <taxon>Burkholderiales</taxon>
        <taxon>Alcaligenaceae</taxon>
        <taxon>Bordetella</taxon>
    </lineage>
</organism>
<dbReference type="InterPro" id="IPR006140">
    <property type="entry name" value="D-isomer_DH_NAD-bd"/>
</dbReference>
<evidence type="ECO:0000256" key="2">
    <source>
        <dbReference type="ARBA" id="ARBA00023027"/>
    </source>
</evidence>
<dbReference type="Gene3D" id="3.40.50.720">
    <property type="entry name" value="NAD(P)-binding Rossmann-like Domain"/>
    <property type="match status" value="2"/>
</dbReference>
<dbReference type="Proteomes" id="UP000092213">
    <property type="component" value="Chromosome"/>
</dbReference>
<dbReference type="RefSeq" id="WP_066667568.1">
    <property type="nucleotide sequence ID" value="NZ_CP016171.1"/>
</dbReference>
<protein>
    <recommendedName>
        <fullName evidence="3">D-isomer specific 2-hydroxyacid dehydrogenase NAD-binding domain-containing protein</fullName>
    </recommendedName>
</protein>
<dbReference type="PANTHER" id="PTHR43333">
    <property type="entry name" value="2-HACID_DH_C DOMAIN-CONTAINING PROTEIN"/>
    <property type="match status" value="1"/>
</dbReference>
<dbReference type="Pfam" id="PF02826">
    <property type="entry name" value="2-Hacid_dh_C"/>
    <property type="match status" value="1"/>
</dbReference>
<evidence type="ECO:0000313" key="5">
    <source>
        <dbReference type="Proteomes" id="UP000092213"/>
    </source>
</evidence>
<evidence type="ECO:0000313" key="4">
    <source>
        <dbReference type="EMBL" id="ANN69964.1"/>
    </source>
</evidence>
<keyword evidence="2" id="KW-0520">NAD</keyword>
<gene>
    <name evidence="4" type="ORF">BAU08_00130</name>
</gene>
<dbReference type="CDD" id="cd05300">
    <property type="entry name" value="2-Hacid_dh_1"/>
    <property type="match status" value="1"/>
</dbReference>
<feature type="domain" description="D-isomer specific 2-hydroxyacid dehydrogenase NAD-binding" evidence="3">
    <location>
        <begin position="127"/>
        <end position="302"/>
    </location>
</feature>
<accession>A0A193FSB8</accession>
<dbReference type="GO" id="GO:0016491">
    <property type="term" value="F:oxidoreductase activity"/>
    <property type="evidence" value="ECO:0007669"/>
    <property type="project" value="UniProtKB-KW"/>
</dbReference>
<dbReference type="STRING" id="463025.BAU08_00130"/>
<proteinExistence type="predicted"/>
<name>A0A193FSB8_9BORD</name>
<dbReference type="SUPFAM" id="SSF51735">
    <property type="entry name" value="NAD(P)-binding Rossmann-fold domains"/>
    <property type="match status" value="1"/>
</dbReference>
<dbReference type="EMBL" id="CP016171">
    <property type="protein sequence ID" value="ANN69964.1"/>
    <property type="molecule type" value="Genomic_DNA"/>
</dbReference>
<dbReference type="PANTHER" id="PTHR43333:SF1">
    <property type="entry name" value="D-ISOMER SPECIFIC 2-HYDROXYACID DEHYDROGENASE NAD-BINDING DOMAIN-CONTAINING PROTEIN"/>
    <property type="match status" value="1"/>
</dbReference>
<evidence type="ECO:0000259" key="3">
    <source>
        <dbReference type="Pfam" id="PF02826"/>
    </source>
</evidence>
<dbReference type="AlphaFoldDB" id="A0A193FSB8"/>
<dbReference type="GO" id="GO:0051287">
    <property type="term" value="F:NAD binding"/>
    <property type="evidence" value="ECO:0007669"/>
    <property type="project" value="InterPro"/>
</dbReference>